<evidence type="ECO:0000256" key="1">
    <source>
        <dbReference type="SAM" id="Phobius"/>
    </source>
</evidence>
<evidence type="ECO:0008006" key="4">
    <source>
        <dbReference type="Google" id="ProtNLM"/>
    </source>
</evidence>
<protein>
    <recommendedName>
        <fullName evidence="4">Transmembrane protein</fullName>
    </recommendedName>
</protein>
<dbReference type="InterPro" id="IPR047798">
    <property type="entry name" value="BPSS1780-like"/>
</dbReference>
<reference evidence="2 3" key="1">
    <citation type="submission" date="2021-02" db="EMBL/GenBank/DDBJ databases">
        <title>Niveibacterium changnyeongensis HC41.</title>
        <authorList>
            <person name="Kang M."/>
        </authorList>
    </citation>
    <scope>NUCLEOTIDE SEQUENCE [LARGE SCALE GENOMIC DNA]</scope>
    <source>
        <strain evidence="2 3">HC41</strain>
    </source>
</reference>
<name>A0ABX7M788_9RHOO</name>
<accession>A0ABX7M788</accession>
<organism evidence="2 3">
    <name type="scientific">Niveibacterium microcysteis</name>
    <dbReference type="NCBI Taxonomy" id="2811415"/>
    <lineage>
        <taxon>Bacteria</taxon>
        <taxon>Pseudomonadati</taxon>
        <taxon>Pseudomonadota</taxon>
        <taxon>Betaproteobacteria</taxon>
        <taxon>Rhodocyclales</taxon>
        <taxon>Rhodocyclaceae</taxon>
        <taxon>Niveibacterium</taxon>
    </lineage>
</organism>
<keyword evidence="3" id="KW-1185">Reference proteome</keyword>
<evidence type="ECO:0000313" key="3">
    <source>
        <dbReference type="Proteomes" id="UP000663570"/>
    </source>
</evidence>
<feature type="transmembrane region" description="Helical" evidence="1">
    <location>
        <begin position="158"/>
        <end position="181"/>
    </location>
</feature>
<feature type="transmembrane region" description="Helical" evidence="1">
    <location>
        <begin position="108"/>
        <end position="129"/>
    </location>
</feature>
<proteinExistence type="predicted"/>
<gene>
    <name evidence="2" type="ORF">JY500_17960</name>
</gene>
<dbReference type="NCBIfam" id="NF041043">
    <property type="entry name" value="BPSS1780_fam"/>
    <property type="match status" value="1"/>
</dbReference>
<keyword evidence="1" id="KW-0812">Transmembrane</keyword>
<feature type="transmembrane region" description="Helical" evidence="1">
    <location>
        <begin position="233"/>
        <end position="255"/>
    </location>
</feature>
<feature type="transmembrane region" description="Helical" evidence="1">
    <location>
        <begin position="201"/>
        <end position="227"/>
    </location>
</feature>
<dbReference type="Proteomes" id="UP000663570">
    <property type="component" value="Chromosome"/>
</dbReference>
<dbReference type="RefSeq" id="WP_172203235.1">
    <property type="nucleotide sequence ID" value="NZ_CP071060.1"/>
</dbReference>
<evidence type="ECO:0000313" key="2">
    <source>
        <dbReference type="EMBL" id="QSI76330.1"/>
    </source>
</evidence>
<keyword evidence="1" id="KW-0472">Membrane</keyword>
<sequence>MQAHKLPASHGWAWVKAGFALYRRNPFALAANVMLMWLVLMFAGMLLVPLLVTVLPESVAPWIAQAPLALLLPALSVGVFNVCRTIEQGDPVLPFSLFSGFQRNLRELVVLGLIYYVGSLLALAITTAWDGGMLIDVMQGRRKLDDPALDADALMRSALMLMGLTMPVMMANWFAPLLTAWRKVPPVKAAFFSFVAFWRNFAAFFVFGLAVALVLWLIPGVIGAVLAMASPSLGASIAMMLPMLLIPGLYGAFYVNALEVFPGLQDGPLA</sequence>
<feature type="transmembrane region" description="Helical" evidence="1">
    <location>
        <begin position="62"/>
        <end position="83"/>
    </location>
</feature>
<dbReference type="EMBL" id="CP071060">
    <property type="protein sequence ID" value="QSI76330.1"/>
    <property type="molecule type" value="Genomic_DNA"/>
</dbReference>
<keyword evidence="1" id="KW-1133">Transmembrane helix</keyword>
<feature type="transmembrane region" description="Helical" evidence="1">
    <location>
        <begin position="33"/>
        <end position="56"/>
    </location>
</feature>